<accession>A0A1G2F2N4</accession>
<name>A0A1G2F2N4_9BACT</name>
<dbReference type="AlphaFoldDB" id="A0A1G2F2N4"/>
<organism evidence="1 2">
    <name type="scientific">Candidatus Portnoybacteria bacterium RBG_13_40_8</name>
    <dbReference type="NCBI Taxonomy" id="1801990"/>
    <lineage>
        <taxon>Bacteria</taxon>
        <taxon>Candidatus Portnoyibacteriota</taxon>
    </lineage>
</organism>
<protein>
    <submittedName>
        <fullName evidence="1">Uncharacterized protein</fullName>
    </submittedName>
</protein>
<dbReference type="Proteomes" id="UP000177810">
    <property type="component" value="Unassembled WGS sequence"/>
</dbReference>
<evidence type="ECO:0000313" key="1">
    <source>
        <dbReference type="EMBL" id="OGZ32344.1"/>
    </source>
</evidence>
<gene>
    <name evidence="1" type="ORF">A2V69_02665</name>
</gene>
<sequence length="63" mass="7685">MDNNLYNLMLQLTQEQKSIWRVKRYYISDAGNCEECKRFWTDFLEQKENNVAQMKELIKKHIG</sequence>
<reference evidence="1 2" key="1">
    <citation type="journal article" date="2016" name="Nat. Commun.">
        <title>Thousands of microbial genomes shed light on interconnected biogeochemical processes in an aquifer system.</title>
        <authorList>
            <person name="Anantharaman K."/>
            <person name="Brown C.T."/>
            <person name="Hug L.A."/>
            <person name="Sharon I."/>
            <person name="Castelle C.J."/>
            <person name="Probst A.J."/>
            <person name="Thomas B.C."/>
            <person name="Singh A."/>
            <person name="Wilkins M.J."/>
            <person name="Karaoz U."/>
            <person name="Brodie E.L."/>
            <person name="Williams K.H."/>
            <person name="Hubbard S.S."/>
            <person name="Banfield J.F."/>
        </authorList>
    </citation>
    <scope>NUCLEOTIDE SEQUENCE [LARGE SCALE GENOMIC DNA]</scope>
</reference>
<evidence type="ECO:0000313" key="2">
    <source>
        <dbReference type="Proteomes" id="UP000177810"/>
    </source>
</evidence>
<proteinExistence type="predicted"/>
<comment type="caution">
    <text evidence="1">The sequence shown here is derived from an EMBL/GenBank/DDBJ whole genome shotgun (WGS) entry which is preliminary data.</text>
</comment>
<dbReference type="EMBL" id="MHMT01000020">
    <property type="protein sequence ID" value="OGZ32344.1"/>
    <property type="molecule type" value="Genomic_DNA"/>
</dbReference>